<dbReference type="VEuPathDB" id="VectorBase:CQUJHB011541"/>
<dbReference type="VEuPathDB" id="VectorBase:CPIJ019533"/>
<feature type="non-terminal residue" evidence="2">
    <location>
        <position position="52"/>
    </location>
</feature>
<dbReference type="SUPFAM" id="SSF51735">
    <property type="entry name" value="NAD(P)-binding Rossmann-fold domains"/>
    <property type="match status" value="1"/>
</dbReference>
<dbReference type="Gene3D" id="3.40.50.720">
    <property type="entry name" value="NAD(P)-binding Rossmann-like Domain"/>
    <property type="match status" value="1"/>
</dbReference>
<dbReference type="OrthoDB" id="435038at2759"/>
<sequence>MAFRVMSINSLKQATLLGELLARSFSTGPKNIGFIGLGNMGGPMASNLMAKV</sequence>
<dbReference type="InParanoid" id="B0XJA6"/>
<evidence type="ECO:0000259" key="1">
    <source>
        <dbReference type="Pfam" id="PF03446"/>
    </source>
</evidence>
<accession>B0XJA6</accession>
<organism>
    <name type="scientific">Culex quinquefasciatus</name>
    <name type="common">Southern house mosquito</name>
    <name type="synonym">Culex pungens</name>
    <dbReference type="NCBI Taxonomy" id="7176"/>
    <lineage>
        <taxon>Eukaryota</taxon>
        <taxon>Metazoa</taxon>
        <taxon>Ecdysozoa</taxon>
        <taxon>Arthropoda</taxon>
        <taxon>Hexapoda</taxon>
        <taxon>Insecta</taxon>
        <taxon>Pterygota</taxon>
        <taxon>Neoptera</taxon>
        <taxon>Endopterygota</taxon>
        <taxon>Diptera</taxon>
        <taxon>Nematocera</taxon>
        <taxon>Culicoidea</taxon>
        <taxon>Culicidae</taxon>
        <taxon>Culicinae</taxon>
        <taxon>Culicini</taxon>
        <taxon>Culex</taxon>
        <taxon>Culex</taxon>
    </lineage>
</organism>
<dbReference type="AlphaFoldDB" id="B0XJA6"/>
<dbReference type="Pfam" id="PF03446">
    <property type="entry name" value="NAD_binding_2"/>
    <property type="match status" value="1"/>
</dbReference>
<dbReference type="PROSITE" id="PS00895">
    <property type="entry name" value="3_HYDROXYISOBUT_DH"/>
    <property type="match status" value="1"/>
</dbReference>
<dbReference type="GO" id="GO:0050661">
    <property type="term" value="F:NADP binding"/>
    <property type="evidence" value="ECO:0007669"/>
    <property type="project" value="InterPro"/>
</dbReference>
<reference evidence="2" key="1">
    <citation type="submission" date="2007-03" db="EMBL/GenBank/DDBJ databases">
        <title>Annotation of Culex pipiens quinquefasciatus.</title>
        <authorList>
            <consortium name="The Broad Institute Genome Sequencing Platform"/>
            <person name="Atkinson P.W."/>
            <person name="Hemingway J."/>
            <person name="Christensen B.M."/>
            <person name="Higgs S."/>
            <person name="Kodira C."/>
            <person name="Hannick L."/>
            <person name="Megy K."/>
            <person name="O'Leary S."/>
            <person name="Pearson M."/>
            <person name="Haas B.J."/>
            <person name="Mauceli E."/>
            <person name="Wortman J.R."/>
            <person name="Lee N.H."/>
            <person name="Guigo R."/>
            <person name="Stanke M."/>
            <person name="Alvarado L."/>
            <person name="Amedeo P."/>
            <person name="Antoine C.H."/>
            <person name="Arensburger P."/>
            <person name="Bidwell S.L."/>
            <person name="Crawford M."/>
            <person name="Camaro F."/>
            <person name="Devon K."/>
            <person name="Engels R."/>
            <person name="Hammond M."/>
            <person name="Howarth C."/>
            <person name="Koehrsen M."/>
            <person name="Lawson D."/>
            <person name="Montgomery P."/>
            <person name="Nene V."/>
            <person name="Nusbaum C."/>
            <person name="Puiu D."/>
            <person name="Romero-Severson J."/>
            <person name="Severson D.W."/>
            <person name="Shumway M."/>
            <person name="Sisk P."/>
            <person name="Stolte C."/>
            <person name="Zeng Q."/>
            <person name="Eisenstadt E."/>
            <person name="Fraser-Liggett C."/>
            <person name="Strausberg R."/>
            <person name="Galagan J."/>
            <person name="Birren B."/>
            <person name="Collins F.H."/>
        </authorList>
    </citation>
    <scope>NUCLEOTIDE SEQUENCE [LARGE SCALE GENOMIC DNA]</scope>
    <source>
        <strain evidence="2">JHB</strain>
    </source>
</reference>
<name>B0XJA6_CULQU</name>
<dbReference type="HOGENOM" id="CLU_3112346_0_0_1"/>
<dbReference type="STRING" id="7176.B0XJA6"/>
<dbReference type="EMBL" id="DS233473">
    <property type="protein sequence ID" value="EDS30143.1"/>
    <property type="molecule type" value="Genomic_DNA"/>
</dbReference>
<protein>
    <submittedName>
        <fullName evidence="2">3-hydroxyisobutyrate dehydrogenase</fullName>
    </submittedName>
</protein>
<dbReference type="GO" id="GO:0016491">
    <property type="term" value="F:oxidoreductase activity"/>
    <property type="evidence" value="ECO:0007669"/>
    <property type="project" value="InterPro"/>
</dbReference>
<dbReference type="InterPro" id="IPR002204">
    <property type="entry name" value="3-OH-isobutyrate_DH-rel_CS"/>
</dbReference>
<dbReference type="InterPro" id="IPR006115">
    <property type="entry name" value="6PGDH_NADP-bd"/>
</dbReference>
<feature type="domain" description="6-phosphogluconate dehydrogenase NADP-binding" evidence="1">
    <location>
        <begin position="31"/>
        <end position="50"/>
    </location>
</feature>
<evidence type="ECO:0000313" key="2">
    <source>
        <dbReference type="EMBL" id="EDS30143.1"/>
    </source>
</evidence>
<gene>
    <name evidence="2" type="ORF">CpipJ_CPIJ019533</name>
</gene>
<dbReference type="InterPro" id="IPR036291">
    <property type="entry name" value="NAD(P)-bd_dom_sf"/>
</dbReference>
<dbReference type="KEGG" id="cqu:CpipJ_CPIJ019533"/>
<proteinExistence type="predicted"/>